<evidence type="ECO:0000256" key="2">
    <source>
        <dbReference type="SAM" id="Phobius"/>
    </source>
</evidence>
<gene>
    <name evidence="3" type="ORF">BXY82_2281</name>
</gene>
<feature type="coiled-coil region" evidence="1">
    <location>
        <begin position="118"/>
        <end position="173"/>
    </location>
</feature>
<dbReference type="AlphaFoldDB" id="A0A4R7PYZ1"/>
<evidence type="ECO:0008006" key="5">
    <source>
        <dbReference type="Google" id="ProtNLM"/>
    </source>
</evidence>
<comment type="caution">
    <text evidence="3">The sequence shown here is derived from an EMBL/GenBank/DDBJ whole genome shotgun (WGS) entry which is preliminary data.</text>
</comment>
<evidence type="ECO:0000256" key="1">
    <source>
        <dbReference type="SAM" id="Coils"/>
    </source>
</evidence>
<keyword evidence="2" id="KW-0472">Membrane</keyword>
<feature type="transmembrane region" description="Helical" evidence="2">
    <location>
        <begin position="54"/>
        <end position="72"/>
    </location>
</feature>
<accession>A0A4R7PYZ1</accession>
<keyword evidence="4" id="KW-1185">Reference proteome</keyword>
<reference evidence="3 4" key="1">
    <citation type="submission" date="2019-03" db="EMBL/GenBank/DDBJ databases">
        <title>Genomic Encyclopedia of Archaeal and Bacterial Type Strains, Phase II (KMG-II): from individual species to whole genera.</title>
        <authorList>
            <person name="Goeker M."/>
        </authorList>
    </citation>
    <scope>NUCLEOTIDE SEQUENCE [LARGE SCALE GENOMIC DNA]</scope>
    <source>
        <strain evidence="3 4">DSM 28135</strain>
    </source>
</reference>
<name>A0A4R7PYZ1_9FLAO</name>
<keyword evidence="2" id="KW-0812">Transmembrane</keyword>
<dbReference type="EMBL" id="SOBW01000008">
    <property type="protein sequence ID" value="TDU40235.1"/>
    <property type="molecule type" value="Genomic_DNA"/>
</dbReference>
<keyword evidence="1" id="KW-0175">Coiled coil</keyword>
<evidence type="ECO:0000313" key="3">
    <source>
        <dbReference type="EMBL" id="TDU40235.1"/>
    </source>
</evidence>
<dbReference type="Proteomes" id="UP000294689">
    <property type="component" value="Unassembled WGS sequence"/>
</dbReference>
<keyword evidence="2" id="KW-1133">Transmembrane helix</keyword>
<organism evidence="3 4">
    <name type="scientific">Gelidibacter sediminis</name>
    <dbReference type="NCBI Taxonomy" id="1608710"/>
    <lineage>
        <taxon>Bacteria</taxon>
        <taxon>Pseudomonadati</taxon>
        <taxon>Bacteroidota</taxon>
        <taxon>Flavobacteriia</taxon>
        <taxon>Flavobacteriales</taxon>
        <taxon>Flavobacteriaceae</taxon>
        <taxon>Gelidibacter</taxon>
    </lineage>
</organism>
<sequence>MNVMKKNTIDHLFKIVHDDFDLEVPVDGHEQRFLERLHKKQRSKKPAWTTMKKLIAAIAAILIVAIGLFTVVKPQPQSNDLANVSEQLSQTQNFFTTVISSELSKLKSIRTAENDALVADALKQLEYLENNYERLKIDLKISGHDKRVVYAMISNLQSRIDLLENVLRAIENLKYIQSEHSLTL</sequence>
<protein>
    <recommendedName>
        <fullName evidence="5">DUF4179 domain-containing protein</fullName>
    </recommendedName>
</protein>
<proteinExistence type="predicted"/>
<evidence type="ECO:0000313" key="4">
    <source>
        <dbReference type="Proteomes" id="UP000294689"/>
    </source>
</evidence>